<sequence>MRVSSVNTLVVEPGRYSFGDFVKVGVPFTLVVLVVSVLLVPVLQPF</sequence>
<gene>
    <name evidence="2" type="ORF">GCM10025869_11470</name>
</gene>
<reference evidence="3" key="1">
    <citation type="journal article" date="2019" name="Int. J. Syst. Evol. Microbiol.">
        <title>The Global Catalogue of Microorganisms (GCM) 10K type strain sequencing project: providing services to taxonomists for standard genome sequencing and annotation.</title>
        <authorList>
            <consortium name="The Broad Institute Genomics Platform"/>
            <consortium name="The Broad Institute Genome Sequencing Center for Infectious Disease"/>
            <person name="Wu L."/>
            <person name="Ma J."/>
        </authorList>
    </citation>
    <scope>NUCLEOTIDE SEQUENCE [LARGE SCALE GENOMIC DNA]</scope>
    <source>
        <strain evidence="3">NBRC 108755</strain>
    </source>
</reference>
<evidence type="ECO:0000313" key="3">
    <source>
        <dbReference type="Proteomes" id="UP001157069"/>
    </source>
</evidence>
<feature type="transmembrane region" description="Helical" evidence="1">
    <location>
        <begin position="21"/>
        <end position="43"/>
    </location>
</feature>
<keyword evidence="1" id="KW-1133">Transmembrane helix</keyword>
<dbReference type="EMBL" id="BSVA01000001">
    <property type="protein sequence ID" value="GMA90618.1"/>
    <property type="molecule type" value="Genomic_DNA"/>
</dbReference>
<keyword evidence="1" id="KW-0472">Membrane</keyword>
<accession>A0ABQ6JT97</accession>
<proteinExistence type="predicted"/>
<name>A0ABQ6JT97_9MICO</name>
<evidence type="ECO:0000313" key="2">
    <source>
        <dbReference type="EMBL" id="GMA90618.1"/>
    </source>
</evidence>
<evidence type="ECO:0000256" key="1">
    <source>
        <dbReference type="SAM" id="Phobius"/>
    </source>
</evidence>
<keyword evidence="1" id="KW-0812">Transmembrane</keyword>
<comment type="caution">
    <text evidence="2">The sequence shown here is derived from an EMBL/GenBank/DDBJ whole genome shotgun (WGS) entry which is preliminary data.</text>
</comment>
<keyword evidence="3" id="KW-1185">Reference proteome</keyword>
<organism evidence="2 3">
    <name type="scientific">Homoserinibacter gongjuensis</name>
    <dbReference type="NCBI Taxonomy" id="1162968"/>
    <lineage>
        <taxon>Bacteria</taxon>
        <taxon>Bacillati</taxon>
        <taxon>Actinomycetota</taxon>
        <taxon>Actinomycetes</taxon>
        <taxon>Micrococcales</taxon>
        <taxon>Microbacteriaceae</taxon>
        <taxon>Homoserinibacter</taxon>
    </lineage>
</organism>
<protein>
    <submittedName>
        <fullName evidence="2">Uncharacterized protein</fullName>
    </submittedName>
</protein>
<dbReference type="Proteomes" id="UP001157069">
    <property type="component" value="Unassembled WGS sequence"/>
</dbReference>